<evidence type="ECO:0000256" key="2">
    <source>
        <dbReference type="SAM" id="MobiDB-lite"/>
    </source>
</evidence>
<dbReference type="SMART" id="SM00028">
    <property type="entry name" value="TPR"/>
    <property type="match status" value="3"/>
</dbReference>
<keyword evidence="1" id="KW-0802">TPR repeat</keyword>
<dbReference type="InterPro" id="IPR025986">
    <property type="entry name" value="RPAP3-like_C"/>
</dbReference>
<organism evidence="4 5">
    <name type="scientific">Vanilla planifolia</name>
    <name type="common">Vanilla</name>
    <dbReference type="NCBI Taxonomy" id="51239"/>
    <lineage>
        <taxon>Eukaryota</taxon>
        <taxon>Viridiplantae</taxon>
        <taxon>Streptophyta</taxon>
        <taxon>Embryophyta</taxon>
        <taxon>Tracheophyta</taxon>
        <taxon>Spermatophyta</taxon>
        <taxon>Magnoliopsida</taxon>
        <taxon>Liliopsida</taxon>
        <taxon>Asparagales</taxon>
        <taxon>Orchidaceae</taxon>
        <taxon>Vanilloideae</taxon>
        <taxon>Vanilleae</taxon>
        <taxon>Vanilla</taxon>
    </lineage>
</organism>
<accession>A0A835UYR1</accession>
<dbReference type="Pfam" id="PF13181">
    <property type="entry name" value="TPR_8"/>
    <property type="match status" value="1"/>
</dbReference>
<feature type="region of interest" description="Disordered" evidence="2">
    <location>
        <begin position="14"/>
        <end position="46"/>
    </location>
</feature>
<evidence type="ECO:0000313" key="5">
    <source>
        <dbReference type="Proteomes" id="UP000636800"/>
    </source>
</evidence>
<dbReference type="InterPro" id="IPR011990">
    <property type="entry name" value="TPR-like_helical_dom_sf"/>
</dbReference>
<dbReference type="OrthoDB" id="60033at2759"/>
<sequence>MEFRGFLKDMQAWDSLSKDGGNRSKVGGHTAEKSATGKLGDGKGAEKFHTTNIKKTIPNVADSKVNKDQFGYPRSLKEFDPACNSFLDEKLPDATTEKELGNEYFKKKKFLEAIECYSRSIAFSPTSVAFANRAMAYLKVKKFEEAERDCTEALDLDDRYVKAYSRRVTARKELGKLKEAMEDADFAVRLEPNNAEIRKQYSEIKSLLERKFAQNASSENTSNATLNESRAQGIYSFRNNAQTAEASTAQTKEAFVGNIKQEIKSSAQELAFRAASRVMATTTRSYPTPTSAYQFEVSWRSLSDDATKQANLLKSIPPQELPKIFKNALSAPILVDIIRRTATFFRDDTVLAVNVLENLAKVPRFDMMVMCLSAMERADIRSLWDEVFSSPQVQEDLKETLGRLKPKYCYGDWESHNPISSSF</sequence>
<dbReference type="Pfam" id="PF00515">
    <property type="entry name" value="TPR_1"/>
    <property type="match status" value="1"/>
</dbReference>
<feature type="domain" description="RNA-polymerase II-associated protein 3-like C-terminal" evidence="3">
    <location>
        <begin position="289"/>
        <end position="377"/>
    </location>
</feature>
<feature type="repeat" description="TPR" evidence="1">
    <location>
        <begin position="161"/>
        <end position="194"/>
    </location>
</feature>
<proteinExistence type="predicted"/>
<protein>
    <recommendedName>
        <fullName evidence="3">RNA-polymerase II-associated protein 3-like C-terminal domain-containing protein</fullName>
    </recommendedName>
</protein>
<comment type="caution">
    <text evidence="4">The sequence shown here is derived from an EMBL/GenBank/DDBJ whole genome shotgun (WGS) entry which is preliminary data.</text>
</comment>
<dbReference type="PANTHER" id="PTHR47329:SF1">
    <property type="entry name" value="OS05G0129900 PROTEIN"/>
    <property type="match status" value="1"/>
</dbReference>
<feature type="repeat" description="TPR" evidence="1">
    <location>
        <begin position="94"/>
        <end position="127"/>
    </location>
</feature>
<dbReference type="InterPro" id="IPR019734">
    <property type="entry name" value="TPR_rpt"/>
</dbReference>
<gene>
    <name evidence="4" type="ORF">HPP92_013522</name>
</gene>
<keyword evidence="5" id="KW-1185">Reference proteome</keyword>
<dbReference type="AlphaFoldDB" id="A0A835UYR1"/>
<evidence type="ECO:0000313" key="4">
    <source>
        <dbReference type="EMBL" id="KAG0476681.1"/>
    </source>
</evidence>
<evidence type="ECO:0000256" key="1">
    <source>
        <dbReference type="PROSITE-ProRule" id="PRU00339"/>
    </source>
</evidence>
<dbReference type="Proteomes" id="UP000636800">
    <property type="component" value="Chromosome 6"/>
</dbReference>
<dbReference type="Gene3D" id="1.25.40.10">
    <property type="entry name" value="Tetratricopeptide repeat domain"/>
    <property type="match status" value="1"/>
</dbReference>
<dbReference type="SUPFAM" id="SSF48452">
    <property type="entry name" value="TPR-like"/>
    <property type="match status" value="1"/>
</dbReference>
<dbReference type="PROSITE" id="PS50005">
    <property type="entry name" value="TPR"/>
    <property type="match status" value="2"/>
</dbReference>
<reference evidence="4 5" key="1">
    <citation type="journal article" date="2020" name="Nat. Food">
        <title>A phased Vanilla planifolia genome enables genetic improvement of flavour and production.</title>
        <authorList>
            <person name="Hasing T."/>
            <person name="Tang H."/>
            <person name="Brym M."/>
            <person name="Khazi F."/>
            <person name="Huang T."/>
            <person name="Chambers A.H."/>
        </authorList>
    </citation>
    <scope>NUCLEOTIDE SEQUENCE [LARGE SCALE GENOMIC DNA]</scope>
    <source>
        <tissue evidence="4">Leaf</tissue>
    </source>
</reference>
<name>A0A835UYR1_VANPL</name>
<dbReference type="PANTHER" id="PTHR47329">
    <property type="entry name" value="OS05G0129900 PROTEIN"/>
    <property type="match status" value="1"/>
</dbReference>
<evidence type="ECO:0000259" key="3">
    <source>
        <dbReference type="Pfam" id="PF13877"/>
    </source>
</evidence>
<dbReference type="Pfam" id="PF13877">
    <property type="entry name" value="RPAP3_C"/>
    <property type="match status" value="1"/>
</dbReference>
<dbReference type="EMBL" id="JADCNL010000006">
    <property type="protein sequence ID" value="KAG0476681.1"/>
    <property type="molecule type" value="Genomic_DNA"/>
</dbReference>